<feature type="domain" description="TRM5/TYW2-like methyltransferase" evidence="3">
    <location>
        <begin position="44"/>
        <end position="150"/>
    </location>
</feature>
<dbReference type="OrthoDB" id="9784101at2"/>
<evidence type="ECO:0000259" key="3">
    <source>
        <dbReference type="Pfam" id="PF02475"/>
    </source>
</evidence>
<proteinExistence type="predicted"/>
<evidence type="ECO:0000313" key="4">
    <source>
        <dbReference type="EMBL" id="RDY31833.1"/>
    </source>
</evidence>
<dbReference type="EMBL" id="NOKA02000009">
    <property type="protein sequence ID" value="RDY31833.1"/>
    <property type="molecule type" value="Genomic_DNA"/>
</dbReference>
<dbReference type="GO" id="GO:0008168">
    <property type="term" value="F:methyltransferase activity"/>
    <property type="evidence" value="ECO:0007669"/>
    <property type="project" value="UniProtKB-KW"/>
</dbReference>
<dbReference type="CDD" id="cd02440">
    <property type="entry name" value="AdoMet_MTases"/>
    <property type="match status" value="1"/>
</dbReference>
<dbReference type="GO" id="GO:0032259">
    <property type="term" value="P:methylation"/>
    <property type="evidence" value="ECO:0007669"/>
    <property type="project" value="UniProtKB-KW"/>
</dbReference>
<keyword evidence="4" id="KW-0489">Methyltransferase</keyword>
<dbReference type="Gene3D" id="3.40.50.150">
    <property type="entry name" value="Vaccinia Virus protein VP39"/>
    <property type="match status" value="1"/>
</dbReference>
<name>A0A371JGH5_9FIRM</name>
<gene>
    <name evidence="4" type="ORF">CG710_007570</name>
</gene>
<comment type="caution">
    <text evidence="4">The sequence shown here is derived from an EMBL/GenBank/DDBJ whole genome shotgun (WGS) entry which is preliminary data.</text>
</comment>
<dbReference type="InterPro" id="IPR029063">
    <property type="entry name" value="SAM-dependent_MTases_sf"/>
</dbReference>
<dbReference type="Pfam" id="PF02475">
    <property type="entry name" value="TRM5-TYW2_MTfase"/>
    <property type="match status" value="1"/>
</dbReference>
<evidence type="ECO:0000256" key="2">
    <source>
        <dbReference type="ARBA" id="ARBA00022691"/>
    </source>
</evidence>
<accession>A0A371JGH5</accession>
<evidence type="ECO:0000313" key="5">
    <source>
        <dbReference type="Proteomes" id="UP000216411"/>
    </source>
</evidence>
<evidence type="ECO:0000256" key="1">
    <source>
        <dbReference type="ARBA" id="ARBA00022679"/>
    </source>
</evidence>
<dbReference type="Proteomes" id="UP000216411">
    <property type="component" value="Unassembled WGS sequence"/>
</dbReference>
<reference evidence="4 5" key="1">
    <citation type="journal article" date="2017" name="Genome Announc.">
        <title>Draft Genome Sequence of a Sporulating and Motile Strain of Lachnotalea glycerini Isolated from Water in Quebec City, Canada.</title>
        <authorList>
            <person name="Maheux A.F."/>
            <person name="Boudreau D.K."/>
            <person name="Berube E."/>
            <person name="Boissinot M."/>
            <person name="Raymond F."/>
            <person name="Brodeur S."/>
            <person name="Corbeil J."/>
            <person name="Isabel S."/>
            <person name="Omar R.F."/>
            <person name="Bergeron M.G."/>
        </authorList>
    </citation>
    <scope>NUCLEOTIDE SEQUENCE [LARGE SCALE GENOMIC DNA]</scope>
    <source>
        <strain evidence="4 5">CCRI-19302</strain>
    </source>
</reference>
<keyword evidence="2" id="KW-0949">S-adenosyl-L-methionine</keyword>
<keyword evidence="5" id="KW-1185">Reference proteome</keyword>
<dbReference type="AlphaFoldDB" id="A0A371JGH5"/>
<keyword evidence="1 4" id="KW-0808">Transferase</keyword>
<dbReference type="SUPFAM" id="SSF53335">
    <property type="entry name" value="S-adenosyl-L-methionine-dependent methyltransferases"/>
    <property type="match status" value="1"/>
</dbReference>
<sequence length="246" mass="28455">MSRMKNEQERLFHWSEESIKWYKIAAEQQEYHQNLARIILSKLPQEPSICDMGCGVGYLSLALASRAKAIMSVDLNQTAIQVLKDNILKNELTNVSTLVGDFELISRPKQPFDAIVMCLFGDLTEFMNKAREWTDNKIIYIMSTNSRRIFTATKESTQGNTEEEIADFLNKNNYTFEVEQISLPFGQPLKSIEEGIKFIRHYDSKSTDEEIKKLLKSKLISSSSYQYPYYFPNEKKLAMFVIDPSK</sequence>
<protein>
    <submittedName>
        <fullName evidence="4">Methyltransferase domain-containing protein</fullName>
    </submittedName>
</protein>
<organism evidence="4 5">
    <name type="scientific">Lachnotalea glycerini</name>
    <dbReference type="NCBI Taxonomy" id="1763509"/>
    <lineage>
        <taxon>Bacteria</taxon>
        <taxon>Bacillati</taxon>
        <taxon>Bacillota</taxon>
        <taxon>Clostridia</taxon>
        <taxon>Lachnospirales</taxon>
        <taxon>Lachnospiraceae</taxon>
        <taxon>Lachnotalea</taxon>
    </lineage>
</organism>
<dbReference type="InterPro" id="IPR056743">
    <property type="entry name" value="TRM5-TYW2-like_MTfase"/>
</dbReference>